<reference evidence="3" key="1">
    <citation type="journal article" date="2019" name="Int. J. Syst. Evol. Microbiol.">
        <title>The Global Catalogue of Microorganisms (GCM) 10K type strain sequencing project: providing services to taxonomists for standard genome sequencing and annotation.</title>
        <authorList>
            <consortium name="The Broad Institute Genomics Platform"/>
            <consortium name="The Broad Institute Genome Sequencing Center for Infectious Disease"/>
            <person name="Wu L."/>
            <person name="Ma J."/>
        </authorList>
    </citation>
    <scope>NUCLEOTIDE SEQUENCE [LARGE SCALE GENOMIC DNA]</scope>
    <source>
        <strain evidence="3">CECT 8288</strain>
    </source>
</reference>
<accession>A0ABV7WMT0</accession>
<dbReference type="EMBL" id="JBHRYN010000005">
    <property type="protein sequence ID" value="MFC3700521.1"/>
    <property type="molecule type" value="Genomic_DNA"/>
</dbReference>
<protein>
    <submittedName>
        <fullName evidence="2">Uncharacterized protein</fullName>
    </submittedName>
</protein>
<evidence type="ECO:0000313" key="3">
    <source>
        <dbReference type="Proteomes" id="UP001595710"/>
    </source>
</evidence>
<sequence>MDRTHTLLFVLMFGVFLSTNIIVLVHQLSHVEDLHEVEIIDCESFHADTTLALIPFSNDSHYPEFKDVFSSLIYSQGALLKGKFYSLISGPSDYS</sequence>
<organism evidence="2 3">
    <name type="scientific">Reinekea marina</name>
    <dbReference type="NCBI Taxonomy" id="1310421"/>
    <lineage>
        <taxon>Bacteria</taxon>
        <taxon>Pseudomonadati</taxon>
        <taxon>Pseudomonadota</taxon>
        <taxon>Gammaproteobacteria</taxon>
        <taxon>Oceanospirillales</taxon>
        <taxon>Saccharospirillaceae</taxon>
        <taxon>Reinekea</taxon>
    </lineage>
</organism>
<keyword evidence="1" id="KW-1133">Transmembrane helix</keyword>
<proteinExistence type="predicted"/>
<keyword evidence="1" id="KW-0812">Transmembrane</keyword>
<dbReference type="RefSeq" id="WP_377362118.1">
    <property type="nucleotide sequence ID" value="NZ_JBHRYN010000005.1"/>
</dbReference>
<keyword evidence="3" id="KW-1185">Reference proteome</keyword>
<feature type="transmembrane region" description="Helical" evidence="1">
    <location>
        <begin position="6"/>
        <end position="25"/>
    </location>
</feature>
<evidence type="ECO:0000313" key="2">
    <source>
        <dbReference type="EMBL" id="MFC3700521.1"/>
    </source>
</evidence>
<evidence type="ECO:0000256" key="1">
    <source>
        <dbReference type="SAM" id="Phobius"/>
    </source>
</evidence>
<dbReference type="Proteomes" id="UP001595710">
    <property type="component" value="Unassembled WGS sequence"/>
</dbReference>
<gene>
    <name evidence="2" type="ORF">ACFOND_02630</name>
</gene>
<keyword evidence="1" id="KW-0472">Membrane</keyword>
<comment type="caution">
    <text evidence="2">The sequence shown here is derived from an EMBL/GenBank/DDBJ whole genome shotgun (WGS) entry which is preliminary data.</text>
</comment>
<name>A0ABV7WMT0_9GAMM</name>